<feature type="non-terminal residue" evidence="5">
    <location>
        <position position="107"/>
    </location>
</feature>
<dbReference type="GO" id="GO:0010215">
    <property type="term" value="P:cellulose microfibril organization"/>
    <property type="evidence" value="ECO:0007669"/>
    <property type="project" value="InterPro"/>
</dbReference>
<accession>A0AA88AJM6</accession>
<dbReference type="PANTHER" id="PTHR31673:SF61">
    <property type="entry name" value="PROTEIN COBRA"/>
    <property type="match status" value="1"/>
</dbReference>
<dbReference type="Pfam" id="PF04833">
    <property type="entry name" value="COBRA"/>
    <property type="match status" value="1"/>
</dbReference>
<feature type="signal peptide" evidence="4">
    <location>
        <begin position="1"/>
        <end position="36"/>
    </location>
</feature>
<organism evidence="5 6">
    <name type="scientific">Ficus carica</name>
    <name type="common">Common fig</name>
    <dbReference type="NCBI Taxonomy" id="3494"/>
    <lineage>
        <taxon>Eukaryota</taxon>
        <taxon>Viridiplantae</taxon>
        <taxon>Streptophyta</taxon>
        <taxon>Embryophyta</taxon>
        <taxon>Tracheophyta</taxon>
        <taxon>Spermatophyta</taxon>
        <taxon>Magnoliopsida</taxon>
        <taxon>eudicotyledons</taxon>
        <taxon>Gunneridae</taxon>
        <taxon>Pentapetalae</taxon>
        <taxon>rosids</taxon>
        <taxon>fabids</taxon>
        <taxon>Rosales</taxon>
        <taxon>Moraceae</taxon>
        <taxon>Ficeae</taxon>
        <taxon>Ficus</taxon>
    </lineage>
</organism>
<evidence type="ECO:0000256" key="3">
    <source>
        <dbReference type="ARBA" id="ARBA00023180"/>
    </source>
</evidence>
<proteinExistence type="inferred from homology"/>
<comment type="similarity">
    <text evidence="1">Belongs to the COBRA family.</text>
</comment>
<keyword evidence="2 4" id="KW-0732">Signal</keyword>
<keyword evidence="3" id="KW-0325">Glycoprotein</keyword>
<reference evidence="5" key="1">
    <citation type="submission" date="2023-07" db="EMBL/GenBank/DDBJ databases">
        <title>draft genome sequence of fig (Ficus carica).</title>
        <authorList>
            <person name="Takahashi T."/>
            <person name="Nishimura K."/>
        </authorList>
    </citation>
    <scope>NUCLEOTIDE SEQUENCE</scope>
</reference>
<keyword evidence="6" id="KW-1185">Reference proteome</keyword>
<comment type="caution">
    <text evidence="5">The sequence shown here is derived from an EMBL/GenBank/DDBJ whole genome shotgun (WGS) entry which is preliminary data.</text>
</comment>
<evidence type="ECO:0000256" key="4">
    <source>
        <dbReference type="SAM" id="SignalP"/>
    </source>
</evidence>
<name>A0AA88AJM6_FICCA</name>
<dbReference type="GO" id="GO:0052324">
    <property type="term" value="P:plant-type cell wall cellulose biosynthetic process"/>
    <property type="evidence" value="ECO:0007669"/>
    <property type="project" value="TreeGrafter"/>
</dbReference>
<sequence length="107" mass="11937">MESRCPSATAYIKKLTSFAISLLFLISCFSFTSTDAYDATDKNGNITIKSDVMGWIPDGYVAVVSMYNFQPNRRIKAPGWTLGWTWAKKEVIWSMMGGQTTEQGDCS</sequence>
<dbReference type="PROSITE" id="PS51257">
    <property type="entry name" value="PROKAR_LIPOPROTEIN"/>
    <property type="match status" value="1"/>
</dbReference>
<feature type="chain" id="PRO_5041679167" evidence="4">
    <location>
        <begin position="37"/>
        <end position="107"/>
    </location>
</feature>
<protein>
    <submittedName>
        <fullName evidence="5">Uncharacterized protein</fullName>
    </submittedName>
</protein>
<evidence type="ECO:0000256" key="1">
    <source>
        <dbReference type="ARBA" id="ARBA00005507"/>
    </source>
</evidence>
<dbReference type="AlphaFoldDB" id="A0AA88AJM6"/>
<dbReference type="InterPro" id="IPR006918">
    <property type="entry name" value="COBRA_pln"/>
</dbReference>
<evidence type="ECO:0000313" key="6">
    <source>
        <dbReference type="Proteomes" id="UP001187192"/>
    </source>
</evidence>
<evidence type="ECO:0000313" key="5">
    <source>
        <dbReference type="EMBL" id="GMN54332.1"/>
    </source>
</evidence>
<dbReference type="EMBL" id="BTGU01000050">
    <property type="protein sequence ID" value="GMN54332.1"/>
    <property type="molecule type" value="Genomic_DNA"/>
</dbReference>
<evidence type="ECO:0000256" key="2">
    <source>
        <dbReference type="ARBA" id="ARBA00022729"/>
    </source>
</evidence>
<dbReference type="GO" id="GO:0005886">
    <property type="term" value="C:plasma membrane"/>
    <property type="evidence" value="ECO:0007669"/>
    <property type="project" value="TreeGrafter"/>
</dbReference>
<gene>
    <name evidence="5" type="ORF">TIFTF001_023448</name>
</gene>
<dbReference type="Proteomes" id="UP001187192">
    <property type="component" value="Unassembled WGS sequence"/>
</dbReference>
<dbReference type="PANTHER" id="PTHR31673">
    <property type="entry name" value="PROTEIN COBRA"/>
    <property type="match status" value="1"/>
</dbReference>